<comment type="caution">
    <text evidence="4">The sequence shown here is derived from an EMBL/GenBank/DDBJ whole genome shotgun (WGS) entry which is preliminary data.</text>
</comment>
<dbReference type="Proteomes" id="UP000241394">
    <property type="component" value="Chromosome LG20"/>
</dbReference>
<dbReference type="STRING" id="1590841.A0A2R6Q2M9"/>
<gene>
    <name evidence="4" type="ORF">CEY00_Acc22486</name>
</gene>
<accession>A0A2R6Q2M9</accession>
<feature type="domain" description="Alpha/beta hydrolase fold-3" evidence="3">
    <location>
        <begin position="72"/>
        <end position="290"/>
    </location>
</feature>
<dbReference type="InterPro" id="IPR029058">
    <property type="entry name" value="AB_hydrolase_fold"/>
</dbReference>
<dbReference type="GO" id="GO:0016787">
    <property type="term" value="F:hydrolase activity"/>
    <property type="evidence" value="ECO:0007669"/>
    <property type="project" value="InterPro"/>
</dbReference>
<comment type="similarity">
    <text evidence="1">Belongs to the 'GDXG' lipolytic enzyme family.</text>
</comment>
<dbReference type="InterPro" id="IPR050466">
    <property type="entry name" value="Carboxylest/Gibb_receptor"/>
</dbReference>
<dbReference type="InterPro" id="IPR033140">
    <property type="entry name" value="Lipase_GDXG_put_SER_AS"/>
</dbReference>
<evidence type="ECO:0000256" key="1">
    <source>
        <dbReference type="ARBA" id="ARBA00010515"/>
    </source>
</evidence>
<organism evidence="4 5">
    <name type="scientific">Actinidia chinensis var. chinensis</name>
    <name type="common">Chinese soft-hair kiwi</name>
    <dbReference type="NCBI Taxonomy" id="1590841"/>
    <lineage>
        <taxon>Eukaryota</taxon>
        <taxon>Viridiplantae</taxon>
        <taxon>Streptophyta</taxon>
        <taxon>Embryophyta</taxon>
        <taxon>Tracheophyta</taxon>
        <taxon>Spermatophyta</taxon>
        <taxon>Magnoliopsida</taxon>
        <taxon>eudicotyledons</taxon>
        <taxon>Gunneridae</taxon>
        <taxon>Pentapetalae</taxon>
        <taxon>asterids</taxon>
        <taxon>Ericales</taxon>
        <taxon>Actinidiaceae</taxon>
        <taxon>Actinidia</taxon>
    </lineage>
</organism>
<dbReference type="OMA" id="HVFHPES"/>
<dbReference type="SUPFAM" id="SSF53474">
    <property type="entry name" value="alpha/beta-Hydrolases"/>
    <property type="match status" value="1"/>
</dbReference>
<reference evidence="4 5" key="1">
    <citation type="submission" date="2017-07" db="EMBL/GenBank/DDBJ databases">
        <title>An improved, manually edited Actinidia chinensis var. chinensis (kiwifruit) genome highlights the challenges associated with draft genomes and gene prediction in plants.</title>
        <authorList>
            <person name="Pilkington S."/>
            <person name="Crowhurst R."/>
            <person name="Hilario E."/>
            <person name="Nardozza S."/>
            <person name="Fraser L."/>
            <person name="Peng Y."/>
            <person name="Gunaseelan K."/>
            <person name="Simpson R."/>
            <person name="Tahir J."/>
            <person name="Deroles S."/>
            <person name="Templeton K."/>
            <person name="Luo Z."/>
            <person name="Davy M."/>
            <person name="Cheng C."/>
            <person name="Mcneilage M."/>
            <person name="Scaglione D."/>
            <person name="Liu Y."/>
            <person name="Zhang Q."/>
            <person name="Datson P."/>
            <person name="De Silva N."/>
            <person name="Gardiner S."/>
            <person name="Bassett H."/>
            <person name="Chagne D."/>
            <person name="Mccallum J."/>
            <person name="Dzierzon H."/>
            <person name="Deng C."/>
            <person name="Wang Y.-Y."/>
            <person name="Barron N."/>
            <person name="Manako K."/>
            <person name="Bowen J."/>
            <person name="Foster T."/>
            <person name="Erridge Z."/>
            <person name="Tiffin H."/>
            <person name="Waite C."/>
            <person name="Davies K."/>
            <person name="Grierson E."/>
            <person name="Laing W."/>
            <person name="Kirk R."/>
            <person name="Chen X."/>
            <person name="Wood M."/>
            <person name="Montefiori M."/>
            <person name="Brummell D."/>
            <person name="Schwinn K."/>
            <person name="Catanach A."/>
            <person name="Fullerton C."/>
            <person name="Li D."/>
            <person name="Meiyalaghan S."/>
            <person name="Nieuwenhuizen N."/>
            <person name="Read N."/>
            <person name="Prakash R."/>
            <person name="Hunter D."/>
            <person name="Zhang H."/>
            <person name="Mckenzie M."/>
            <person name="Knabel M."/>
            <person name="Harris A."/>
            <person name="Allan A."/>
            <person name="Chen A."/>
            <person name="Janssen B."/>
            <person name="Plunkett B."/>
            <person name="Dwamena C."/>
            <person name="Voogd C."/>
            <person name="Leif D."/>
            <person name="Lafferty D."/>
            <person name="Souleyre E."/>
            <person name="Varkonyi-Gasic E."/>
            <person name="Gambi F."/>
            <person name="Hanley J."/>
            <person name="Yao J.-L."/>
            <person name="Cheung J."/>
            <person name="David K."/>
            <person name="Warren B."/>
            <person name="Marsh K."/>
            <person name="Snowden K."/>
            <person name="Lin-Wang K."/>
            <person name="Brian L."/>
            <person name="Martinez-Sanchez M."/>
            <person name="Wang M."/>
            <person name="Ileperuma N."/>
            <person name="Macnee N."/>
            <person name="Campin R."/>
            <person name="Mcatee P."/>
            <person name="Drummond R."/>
            <person name="Espley R."/>
            <person name="Ireland H."/>
            <person name="Wu R."/>
            <person name="Atkinson R."/>
            <person name="Karunairetnam S."/>
            <person name="Bulley S."/>
            <person name="Chunkath S."/>
            <person name="Hanley Z."/>
            <person name="Storey R."/>
            <person name="Thrimawithana A."/>
            <person name="Thomson S."/>
            <person name="David C."/>
            <person name="Testolin R."/>
        </authorList>
    </citation>
    <scope>NUCLEOTIDE SEQUENCE [LARGE SCALE GENOMIC DNA]</scope>
    <source>
        <strain evidence="5">cv. Red5</strain>
        <tissue evidence="4">Young leaf</tissue>
    </source>
</reference>
<dbReference type="OrthoDB" id="408631at2759"/>
<feature type="active site" evidence="2">
    <location>
        <position position="156"/>
    </location>
</feature>
<sequence length="313" mass="34696">MSIIVEAPGILQVFSDGSVKRFAPEIAPASCEPSSSKGYKSKDVIIDPSKPITARIFLPDLAPTWSGQLPVIVYFHGGGFCIGSTTWIGYHVFLGDLSVASQSIVLSVDYRLAPENRLPVAYEDCYSSIEWLSKQIRSEPWLERVDLSRVFLSGDSAGGNIAHQVAVMIAQRKRTCPVEPKGLLLIHPYFGSEKRTKREMAEGAEGAVAMNDMFWGLSLPEGSDRDYYGCNFETAVLDSTEWPRFPAVVVHVAELDFLKERGVMYAEFLKKNGVKSVELVEAEGESHVYHALNPESEATRLLQKQMSGFIHNF</sequence>
<dbReference type="EMBL" id="NKQK01000020">
    <property type="protein sequence ID" value="PSS01128.1"/>
    <property type="molecule type" value="Genomic_DNA"/>
</dbReference>
<dbReference type="InParanoid" id="A0A2R6Q2M9"/>
<dbReference type="ESTHER" id="actcc-a0a2r6q2m9">
    <property type="family name" value="Plant_carboxylesterase"/>
</dbReference>
<evidence type="ECO:0000313" key="5">
    <source>
        <dbReference type="Proteomes" id="UP000241394"/>
    </source>
</evidence>
<reference evidence="5" key="2">
    <citation type="journal article" date="2018" name="BMC Genomics">
        <title>A manually annotated Actinidia chinensis var. chinensis (kiwifruit) genome highlights the challenges associated with draft genomes and gene prediction in plants.</title>
        <authorList>
            <person name="Pilkington S.M."/>
            <person name="Crowhurst R."/>
            <person name="Hilario E."/>
            <person name="Nardozza S."/>
            <person name="Fraser L."/>
            <person name="Peng Y."/>
            <person name="Gunaseelan K."/>
            <person name="Simpson R."/>
            <person name="Tahir J."/>
            <person name="Deroles S.C."/>
            <person name="Templeton K."/>
            <person name="Luo Z."/>
            <person name="Davy M."/>
            <person name="Cheng C."/>
            <person name="McNeilage M."/>
            <person name="Scaglione D."/>
            <person name="Liu Y."/>
            <person name="Zhang Q."/>
            <person name="Datson P."/>
            <person name="De Silva N."/>
            <person name="Gardiner S.E."/>
            <person name="Bassett H."/>
            <person name="Chagne D."/>
            <person name="McCallum J."/>
            <person name="Dzierzon H."/>
            <person name="Deng C."/>
            <person name="Wang Y.Y."/>
            <person name="Barron L."/>
            <person name="Manako K."/>
            <person name="Bowen J."/>
            <person name="Foster T.M."/>
            <person name="Erridge Z.A."/>
            <person name="Tiffin H."/>
            <person name="Waite C.N."/>
            <person name="Davies K.M."/>
            <person name="Grierson E.P."/>
            <person name="Laing W.A."/>
            <person name="Kirk R."/>
            <person name="Chen X."/>
            <person name="Wood M."/>
            <person name="Montefiori M."/>
            <person name="Brummell D.A."/>
            <person name="Schwinn K.E."/>
            <person name="Catanach A."/>
            <person name="Fullerton C."/>
            <person name="Li D."/>
            <person name="Meiyalaghan S."/>
            <person name="Nieuwenhuizen N."/>
            <person name="Read N."/>
            <person name="Prakash R."/>
            <person name="Hunter D."/>
            <person name="Zhang H."/>
            <person name="McKenzie M."/>
            <person name="Knabel M."/>
            <person name="Harris A."/>
            <person name="Allan A.C."/>
            <person name="Gleave A."/>
            <person name="Chen A."/>
            <person name="Janssen B.J."/>
            <person name="Plunkett B."/>
            <person name="Ampomah-Dwamena C."/>
            <person name="Voogd C."/>
            <person name="Leif D."/>
            <person name="Lafferty D."/>
            <person name="Souleyre E.J.F."/>
            <person name="Varkonyi-Gasic E."/>
            <person name="Gambi F."/>
            <person name="Hanley J."/>
            <person name="Yao J.L."/>
            <person name="Cheung J."/>
            <person name="David K.M."/>
            <person name="Warren B."/>
            <person name="Marsh K."/>
            <person name="Snowden K.C."/>
            <person name="Lin-Wang K."/>
            <person name="Brian L."/>
            <person name="Martinez-Sanchez M."/>
            <person name="Wang M."/>
            <person name="Ileperuma N."/>
            <person name="Macnee N."/>
            <person name="Campin R."/>
            <person name="McAtee P."/>
            <person name="Drummond R.S.M."/>
            <person name="Espley R.V."/>
            <person name="Ireland H.S."/>
            <person name="Wu R."/>
            <person name="Atkinson R.G."/>
            <person name="Karunairetnam S."/>
            <person name="Bulley S."/>
            <person name="Chunkath S."/>
            <person name="Hanley Z."/>
            <person name="Storey R."/>
            <person name="Thrimawithana A.H."/>
            <person name="Thomson S."/>
            <person name="David C."/>
            <person name="Testolin R."/>
            <person name="Huang H."/>
            <person name="Hellens R.P."/>
            <person name="Schaffer R.J."/>
        </authorList>
    </citation>
    <scope>NUCLEOTIDE SEQUENCE [LARGE SCALE GENOMIC DNA]</scope>
    <source>
        <strain evidence="5">cv. Red5</strain>
    </source>
</reference>
<keyword evidence="5" id="KW-1185">Reference proteome</keyword>
<dbReference type="Gene3D" id="3.40.50.1820">
    <property type="entry name" value="alpha/beta hydrolase"/>
    <property type="match status" value="1"/>
</dbReference>
<dbReference type="PROSITE" id="PS01174">
    <property type="entry name" value="LIPASE_GDXG_SER"/>
    <property type="match status" value="1"/>
</dbReference>
<name>A0A2R6Q2M9_ACTCC</name>
<protein>
    <submittedName>
        <fullName evidence="4">Carboxylesterase 17</fullName>
    </submittedName>
</protein>
<dbReference type="Gramene" id="PSS01128">
    <property type="protein sequence ID" value="PSS01128"/>
    <property type="gene ID" value="CEY00_Acc22486"/>
</dbReference>
<dbReference type="PANTHER" id="PTHR23024">
    <property type="entry name" value="ARYLACETAMIDE DEACETYLASE"/>
    <property type="match status" value="1"/>
</dbReference>
<evidence type="ECO:0000256" key="2">
    <source>
        <dbReference type="PROSITE-ProRule" id="PRU10038"/>
    </source>
</evidence>
<dbReference type="AlphaFoldDB" id="A0A2R6Q2M9"/>
<dbReference type="InterPro" id="IPR013094">
    <property type="entry name" value="AB_hydrolase_3"/>
</dbReference>
<dbReference type="Pfam" id="PF07859">
    <property type="entry name" value="Abhydrolase_3"/>
    <property type="match status" value="1"/>
</dbReference>
<evidence type="ECO:0000259" key="3">
    <source>
        <dbReference type="Pfam" id="PF07859"/>
    </source>
</evidence>
<evidence type="ECO:0000313" key="4">
    <source>
        <dbReference type="EMBL" id="PSS01128.1"/>
    </source>
</evidence>
<proteinExistence type="inferred from homology"/>
<dbReference type="PANTHER" id="PTHR23024:SF635">
    <property type="entry name" value="OS07G0162700 PROTEIN"/>
    <property type="match status" value="1"/>
</dbReference>